<dbReference type="InterPro" id="IPR030677">
    <property type="entry name" value="Nnr"/>
</dbReference>
<dbReference type="InterPro" id="IPR004443">
    <property type="entry name" value="YjeF_N_dom"/>
</dbReference>
<keyword evidence="6 17" id="KW-0547">Nucleotide-binding</keyword>
<feature type="binding site" evidence="17">
    <location>
        <position position="446"/>
    </location>
    <ligand>
        <name>AMP</name>
        <dbReference type="ChEBI" id="CHEBI:456215"/>
    </ligand>
</feature>
<dbReference type="InterPro" id="IPR036652">
    <property type="entry name" value="YjeF_N_dom_sf"/>
</dbReference>
<dbReference type="PROSITE" id="PS01050">
    <property type="entry name" value="YJEF_C_2"/>
    <property type="match status" value="1"/>
</dbReference>
<evidence type="ECO:0000256" key="7">
    <source>
        <dbReference type="ARBA" id="ARBA00022840"/>
    </source>
</evidence>
<dbReference type="EC" id="4.2.1.136" evidence="19"/>
<dbReference type="InterPro" id="IPR017953">
    <property type="entry name" value="Carbohydrate_kinase_pred_CS"/>
</dbReference>
<dbReference type="PROSITE" id="PS51383">
    <property type="entry name" value="YJEF_C_3"/>
    <property type="match status" value="1"/>
</dbReference>
<feature type="binding site" evidence="17">
    <location>
        <position position="267"/>
    </location>
    <ligand>
        <name>(6S)-NADPHX</name>
        <dbReference type="ChEBI" id="CHEBI:64076"/>
    </ligand>
</feature>
<feature type="binding site" evidence="17">
    <location>
        <position position="379"/>
    </location>
    <ligand>
        <name>(6S)-NADPHX</name>
        <dbReference type="ChEBI" id="CHEBI:64076"/>
    </ligand>
</feature>
<proteinExistence type="inferred from homology"/>
<feature type="binding site" evidence="18">
    <location>
        <position position="54"/>
    </location>
    <ligand>
        <name>K(+)</name>
        <dbReference type="ChEBI" id="CHEBI:29103"/>
    </ligand>
</feature>
<dbReference type="HAMAP" id="MF_01965">
    <property type="entry name" value="NADHX_dehydratase"/>
    <property type="match status" value="1"/>
</dbReference>
<name>A0A251X384_9RHOB</name>
<dbReference type="NCBIfam" id="TIGR00197">
    <property type="entry name" value="yjeF_nterm"/>
    <property type="match status" value="1"/>
</dbReference>
<dbReference type="NCBIfam" id="TIGR00196">
    <property type="entry name" value="yjeF_cterm"/>
    <property type="match status" value="1"/>
</dbReference>
<comment type="caution">
    <text evidence="22">The sequence shown here is derived from an EMBL/GenBank/DDBJ whole genome shotgun (WGS) entry which is preliminary data.</text>
</comment>
<comment type="catalytic activity">
    <reaction evidence="16 17 19">
        <text>(6S)-NADPHX + ADP = AMP + phosphate + NADPH + H(+)</text>
        <dbReference type="Rhea" id="RHEA:32235"/>
        <dbReference type="ChEBI" id="CHEBI:15378"/>
        <dbReference type="ChEBI" id="CHEBI:43474"/>
        <dbReference type="ChEBI" id="CHEBI:57783"/>
        <dbReference type="ChEBI" id="CHEBI:64076"/>
        <dbReference type="ChEBI" id="CHEBI:456215"/>
        <dbReference type="ChEBI" id="CHEBI:456216"/>
        <dbReference type="EC" id="4.2.1.136"/>
    </reaction>
</comment>
<dbReference type="GO" id="GO:0046872">
    <property type="term" value="F:metal ion binding"/>
    <property type="evidence" value="ECO:0007669"/>
    <property type="project" value="UniProtKB-UniRule"/>
</dbReference>
<feature type="binding site" evidence="18">
    <location>
        <position position="165"/>
    </location>
    <ligand>
        <name>(6S)-NADPHX</name>
        <dbReference type="ChEBI" id="CHEBI:64076"/>
    </ligand>
</feature>
<comment type="catalytic activity">
    <reaction evidence="15 17 19">
        <text>(6S)-NADHX + ADP = AMP + phosphate + NADH + H(+)</text>
        <dbReference type="Rhea" id="RHEA:32223"/>
        <dbReference type="ChEBI" id="CHEBI:15378"/>
        <dbReference type="ChEBI" id="CHEBI:43474"/>
        <dbReference type="ChEBI" id="CHEBI:57945"/>
        <dbReference type="ChEBI" id="CHEBI:64074"/>
        <dbReference type="ChEBI" id="CHEBI:456215"/>
        <dbReference type="ChEBI" id="CHEBI:456216"/>
        <dbReference type="EC" id="4.2.1.136"/>
    </reaction>
</comment>
<dbReference type="PIRSF" id="PIRSF017184">
    <property type="entry name" value="Nnr"/>
    <property type="match status" value="1"/>
</dbReference>
<comment type="function">
    <text evidence="14 19">Bifunctional enzyme that catalyzes the epimerization of the S- and R-forms of NAD(P)HX and the dehydration of the S-form of NAD(P)HX at the expense of ADP, which is converted to AMP. This allows the repair of both epimers of NAD(P)HX, a damaged form of NAD(P)H that is a result of enzymatic or heat-dependent hydration.</text>
</comment>
<feature type="binding site" evidence="18">
    <location>
        <begin position="53"/>
        <end position="57"/>
    </location>
    <ligand>
        <name>(6S)-NADPHX</name>
        <dbReference type="ChEBI" id="CHEBI:64076"/>
    </ligand>
</feature>
<evidence type="ECO:0000313" key="23">
    <source>
        <dbReference type="Proteomes" id="UP000194664"/>
    </source>
</evidence>
<dbReference type="GO" id="GO:0110051">
    <property type="term" value="P:metabolite repair"/>
    <property type="evidence" value="ECO:0007669"/>
    <property type="project" value="TreeGrafter"/>
</dbReference>
<evidence type="ECO:0000256" key="14">
    <source>
        <dbReference type="ARBA" id="ARBA00025153"/>
    </source>
</evidence>
<dbReference type="PROSITE" id="PS51385">
    <property type="entry name" value="YJEF_N"/>
    <property type="match status" value="1"/>
</dbReference>
<evidence type="ECO:0000256" key="9">
    <source>
        <dbReference type="ARBA" id="ARBA00022958"/>
    </source>
</evidence>
<dbReference type="SUPFAM" id="SSF64153">
    <property type="entry name" value="YjeF N-terminal domain-like"/>
    <property type="match status" value="1"/>
</dbReference>
<dbReference type="Gene3D" id="3.40.1190.20">
    <property type="match status" value="1"/>
</dbReference>
<dbReference type="Pfam" id="PF01256">
    <property type="entry name" value="Carb_kinase"/>
    <property type="match status" value="1"/>
</dbReference>
<evidence type="ECO:0000256" key="6">
    <source>
        <dbReference type="ARBA" id="ARBA00022741"/>
    </source>
</evidence>
<comment type="similarity">
    <text evidence="17">Belongs to the NnrD/CARKD family.</text>
</comment>
<evidence type="ECO:0000256" key="4">
    <source>
        <dbReference type="ARBA" id="ARBA00009524"/>
    </source>
</evidence>
<dbReference type="Gene3D" id="3.40.50.10260">
    <property type="entry name" value="YjeF N-terminal domain"/>
    <property type="match status" value="1"/>
</dbReference>
<evidence type="ECO:0000256" key="13">
    <source>
        <dbReference type="ARBA" id="ARBA00023268"/>
    </source>
</evidence>
<dbReference type="GO" id="GO:0052856">
    <property type="term" value="F:NAD(P)HX epimerase activity"/>
    <property type="evidence" value="ECO:0007669"/>
    <property type="project" value="UniProtKB-UniRule"/>
</dbReference>
<evidence type="ECO:0000256" key="12">
    <source>
        <dbReference type="ARBA" id="ARBA00023239"/>
    </source>
</evidence>
<feature type="binding site" evidence="18">
    <location>
        <position position="168"/>
    </location>
    <ligand>
        <name>K(+)</name>
        <dbReference type="ChEBI" id="CHEBI:29103"/>
    </ligand>
</feature>
<dbReference type="InterPro" id="IPR029056">
    <property type="entry name" value="Ribokinase-like"/>
</dbReference>
<reference evidence="22 23" key="1">
    <citation type="submission" date="2016-12" db="EMBL/GenBank/DDBJ databases">
        <title>The draft genome sequence of HSLHS2.</title>
        <authorList>
            <person name="Hu D."/>
            <person name="Wang L."/>
            <person name="Shao Z."/>
        </authorList>
    </citation>
    <scope>NUCLEOTIDE SEQUENCE [LARGE SCALE GENOMIC DNA]</scope>
    <source>
        <strain evidence="22">MCCC 1A06712</strain>
    </source>
</reference>
<feature type="binding site" evidence="18">
    <location>
        <begin position="128"/>
        <end position="134"/>
    </location>
    <ligand>
        <name>(6S)-NADPHX</name>
        <dbReference type="ChEBI" id="CHEBI:64076"/>
    </ligand>
</feature>
<dbReference type="GO" id="GO:0046496">
    <property type="term" value="P:nicotinamide nucleotide metabolic process"/>
    <property type="evidence" value="ECO:0007669"/>
    <property type="project" value="UniProtKB-UniRule"/>
</dbReference>
<comment type="function">
    <text evidence="17">Catalyzes the dehydration of the S-form of NAD(P)HX at the expense of ADP, which is converted to AMP. Together with NAD(P)HX epimerase, which catalyzes the epimerization of the S- and R-forms, the enzyme allows the repair of both epimers of NAD(P)HX, a damaged form of NAD(P)H that is a result of enzymatic or heat-dependent hydration.</text>
</comment>
<keyword evidence="23" id="KW-1185">Reference proteome</keyword>
<dbReference type="HAMAP" id="MF_01966">
    <property type="entry name" value="NADHX_epimerase"/>
    <property type="match status" value="1"/>
</dbReference>
<evidence type="ECO:0000259" key="20">
    <source>
        <dbReference type="PROSITE" id="PS51383"/>
    </source>
</evidence>
<dbReference type="InterPro" id="IPR000631">
    <property type="entry name" value="CARKD"/>
</dbReference>
<dbReference type="EC" id="5.1.99.6" evidence="19"/>
<comment type="subunit">
    <text evidence="17">Homotetramer.</text>
</comment>
<feature type="domain" description="YjeF N-terminal" evidence="21">
    <location>
        <begin position="1"/>
        <end position="230"/>
    </location>
</feature>
<feature type="binding site" evidence="17">
    <location>
        <begin position="413"/>
        <end position="417"/>
    </location>
    <ligand>
        <name>AMP</name>
        <dbReference type="ChEBI" id="CHEBI:456215"/>
    </ligand>
</feature>
<evidence type="ECO:0000256" key="2">
    <source>
        <dbReference type="ARBA" id="ARBA00000909"/>
    </source>
</evidence>
<comment type="cofactor">
    <cofactor evidence="18 19">
        <name>K(+)</name>
        <dbReference type="ChEBI" id="CHEBI:29103"/>
    </cofactor>
    <text evidence="18 19">Binds 1 potassium ion per subunit.</text>
</comment>
<organism evidence="22 23">
    <name type="scientific">Marivivens niveibacter</name>
    <dbReference type="NCBI Taxonomy" id="1930667"/>
    <lineage>
        <taxon>Bacteria</taxon>
        <taxon>Pseudomonadati</taxon>
        <taxon>Pseudomonadota</taxon>
        <taxon>Alphaproteobacteria</taxon>
        <taxon>Rhodobacterales</taxon>
        <taxon>Paracoccaceae</taxon>
        <taxon>Marivivens group</taxon>
        <taxon>Marivivens</taxon>
    </lineage>
</organism>
<dbReference type="SUPFAM" id="SSF53613">
    <property type="entry name" value="Ribokinase-like"/>
    <property type="match status" value="1"/>
</dbReference>
<comment type="catalytic activity">
    <reaction evidence="1 18 19">
        <text>(6R)-NADHX = (6S)-NADHX</text>
        <dbReference type="Rhea" id="RHEA:32215"/>
        <dbReference type="ChEBI" id="CHEBI:64074"/>
        <dbReference type="ChEBI" id="CHEBI:64075"/>
        <dbReference type="EC" id="5.1.99.6"/>
    </reaction>
</comment>
<dbReference type="PANTHER" id="PTHR12592">
    <property type="entry name" value="ATP-DEPENDENT (S)-NAD(P)H-HYDRATE DEHYDRATASE FAMILY MEMBER"/>
    <property type="match status" value="1"/>
</dbReference>
<feature type="binding site" evidence="17">
    <location>
        <position position="447"/>
    </location>
    <ligand>
        <name>(6S)-NADPHX</name>
        <dbReference type="ChEBI" id="CHEBI:64076"/>
    </ligand>
</feature>
<evidence type="ECO:0000256" key="16">
    <source>
        <dbReference type="ARBA" id="ARBA00049209"/>
    </source>
</evidence>
<evidence type="ECO:0000256" key="8">
    <source>
        <dbReference type="ARBA" id="ARBA00022857"/>
    </source>
</evidence>
<keyword evidence="5 18" id="KW-0479">Metal-binding</keyword>
<dbReference type="PANTHER" id="PTHR12592:SF0">
    <property type="entry name" value="ATP-DEPENDENT (S)-NAD(P)H-HYDRATE DEHYDRATASE"/>
    <property type="match status" value="1"/>
</dbReference>
<keyword evidence="8 17" id="KW-0521">NADP</keyword>
<dbReference type="CDD" id="cd01171">
    <property type="entry name" value="YXKO-related"/>
    <property type="match status" value="1"/>
</dbReference>
<dbReference type="OrthoDB" id="9806925at2"/>
<dbReference type="AlphaFoldDB" id="A0A251X384"/>
<evidence type="ECO:0000256" key="3">
    <source>
        <dbReference type="ARBA" id="ARBA00006001"/>
    </source>
</evidence>
<dbReference type="Proteomes" id="UP000194664">
    <property type="component" value="Unassembled WGS sequence"/>
</dbReference>
<dbReference type="EMBL" id="MSPP01000001">
    <property type="protein sequence ID" value="OUD11041.1"/>
    <property type="molecule type" value="Genomic_DNA"/>
</dbReference>
<comment type="similarity">
    <text evidence="3 19">In the N-terminal section; belongs to the NnrE/AIBP family.</text>
</comment>
<dbReference type="Pfam" id="PF03853">
    <property type="entry name" value="YjeF_N"/>
    <property type="match status" value="1"/>
</dbReference>
<comment type="similarity">
    <text evidence="18">Belongs to the NnrE/AIBP family.</text>
</comment>
<keyword evidence="11 18" id="KW-0413">Isomerase</keyword>
<keyword evidence="9 18" id="KW-0630">Potassium</keyword>
<evidence type="ECO:0000256" key="5">
    <source>
        <dbReference type="ARBA" id="ARBA00022723"/>
    </source>
</evidence>
<evidence type="ECO:0000256" key="18">
    <source>
        <dbReference type="HAMAP-Rule" id="MF_01966"/>
    </source>
</evidence>
<comment type="cofactor">
    <cofactor evidence="17">
        <name>Mg(2+)</name>
        <dbReference type="ChEBI" id="CHEBI:18420"/>
    </cofactor>
</comment>
<evidence type="ECO:0000256" key="1">
    <source>
        <dbReference type="ARBA" id="ARBA00000013"/>
    </source>
</evidence>
<feature type="domain" description="YjeF C-terminal" evidence="20">
    <location>
        <begin position="232"/>
        <end position="493"/>
    </location>
</feature>
<evidence type="ECO:0000259" key="21">
    <source>
        <dbReference type="PROSITE" id="PS51385"/>
    </source>
</evidence>
<dbReference type="GO" id="GO:0052855">
    <property type="term" value="F:ADP-dependent NAD(P)H-hydrate dehydratase activity"/>
    <property type="evidence" value="ECO:0007669"/>
    <property type="project" value="UniProtKB-UniRule"/>
</dbReference>
<keyword evidence="10 17" id="KW-0520">NAD</keyword>
<accession>A0A251X384</accession>
<comment type="function">
    <text evidence="18">Catalyzes the epimerization of the S- and R-forms of NAD(P)HX, a damaged form of NAD(P)H that is a result of enzymatic or heat-dependent hydration. This is a prerequisite for the S-specific NAD(P)H-hydrate dehydratase to allow the repair of both epimers of NAD(P)HX.</text>
</comment>
<feature type="binding site" evidence="18">
    <location>
        <position position="124"/>
    </location>
    <ligand>
        <name>K(+)</name>
        <dbReference type="ChEBI" id="CHEBI:29103"/>
    </ligand>
</feature>
<evidence type="ECO:0000256" key="15">
    <source>
        <dbReference type="ARBA" id="ARBA00048238"/>
    </source>
</evidence>
<keyword evidence="7 17" id="KW-0067">ATP-binding</keyword>
<gene>
    <name evidence="17" type="primary">nnrD</name>
    <name evidence="18" type="synonym">nnrE</name>
    <name evidence="22" type="ORF">BVC71_04080</name>
</gene>
<comment type="caution">
    <text evidence="17">Lacks conserved residue(s) required for the propagation of feature annotation.</text>
</comment>
<keyword evidence="13" id="KW-0511">Multifunctional enzyme</keyword>
<evidence type="ECO:0000256" key="10">
    <source>
        <dbReference type="ARBA" id="ARBA00023027"/>
    </source>
</evidence>
<sequence length="502" mass="53512">MRAAEQHEITAGRQSGADLMERAGRGVVDEIFKKWPKLALSSGTAIVVCGPGNNGGDGLVIARLLHDRGWDVTVFFYGDSGRLPPDARLNYDRWLKYGNVRPFAELKDFLTTIGDHNHPDLWIDAVFGTGLTRPIGGELAVGLSALSNWSSDLVSSHGGYVVAVEMPSGLNSDTGDMMIDRSSGDDGSGWYCDLAVTFHAPKRCHFVGQGPDLIDDLAVVDLGIRTNDFDAVRLVRPRAKTNMTTAGHKYTRGHVLVLGGPRHSTGAARLAARAALRSGAGLVTIAAPRDALDIYACHETEVMLRPMDSAQELQDMLQDARFDCLCLGPALGVETAVALMPTVLDADRYTVIDADAITALSRSTDLIGQLHAKCVLTPHSGEFARLCPDLVSEPKIDAAEAAAQRFGCTVLLKGRDTVIADPHFGTQLCASVYEDAAPWLGTAGAGDVLAGMIAGMRDPAQAAWVHAQAARNFGVGLIASDLPDTIPAVLQSLWAETETPPR</sequence>
<comment type="catalytic activity">
    <reaction evidence="2 18 19">
        <text>(6R)-NADPHX = (6S)-NADPHX</text>
        <dbReference type="Rhea" id="RHEA:32227"/>
        <dbReference type="ChEBI" id="CHEBI:64076"/>
        <dbReference type="ChEBI" id="CHEBI:64077"/>
        <dbReference type="EC" id="5.1.99.6"/>
    </reaction>
</comment>
<dbReference type="GO" id="GO:0005524">
    <property type="term" value="F:ATP binding"/>
    <property type="evidence" value="ECO:0007669"/>
    <property type="project" value="UniProtKB-UniRule"/>
</dbReference>
<evidence type="ECO:0000256" key="19">
    <source>
        <dbReference type="PIRNR" id="PIRNR017184"/>
    </source>
</evidence>
<keyword evidence="12 17" id="KW-0456">Lyase</keyword>
<evidence type="ECO:0000256" key="17">
    <source>
        <dbReference type="HAMAP-Rule" id="MF_01965"/>
    </source>
</evidence>
<protein>
    <recommendedName>
        <fullName evidence="19">Bifunctional NAD(P)H-hydrate repair enzyme</fullName>
    </recommendedName>
    <alternativeName>
        <fullName evidence="19">Nicotinamide nucleotide repair protein</fullName>
    </alternativeName>
    <domain>
        <recommendedName>
            <fullName evidence="19">ADP-dependent (S)-NAD(P)H-hydrate dehydratase</fullName>
            <ecNumber evidence="19">4.2.1.136</ecNumber>
        </recommendedName>
        <alternativeName>
            <fullName evidence="19">ADP-dependent NAD(P)HX dehydratase</fullName>
        </alternativeName>
    </domain>
    <domain>
        <recommendedName>
            <fullName evidence="19">NAD(P)H-hydrate epimerase</fullName>
            <ecNumber evidence="19">5.1.99.6</ecNumber>
        </recommendedName>
    </domain>
</protein>
<evidence type="ECO:0000313" key="22">
    <source>
        <dbReference type="EMBL" id="OUD11041.1"/>
    </source>
</evidence>
<evidence type="ECO:0000256" key="11">
    <source>
        <dbReference type="ARBA" id="ARBA00023235"/>
    </source>
</evidence>
<comment type="similarity">
    <text evidence="4 19">In the C-terminal section; belongs to the NnrD/CARKD family.</text>
</comment>